<dbReference type="EMBL" id="LXIE01000030">
    <property type="protein sequence ID" value="OAD90866.1"/>
    <property type="molecule type" value="Genomic_DNA"/>
</dbReference>
<accession>A0A1A9LD14</accession>
<gene>
    <name evidence="3" type="ORF">A7A78_13680</name>
</gene>
<sequence>MKTNVIYKSMLALLLIVGLASCSEDDSTDPNTDEVTYNTKVYITDGPIDNAEVQGVFVTIADVQLDGVSVNGFTKTTIDLHALQNGDTQLLGDIDLAANTYSELTLVLDTESDASGNSPANYVLTTNSNKIELTAENNTITVNNNFDISASASNEVVIDFDLRKSIVANAGNGGYQFASQVQLQNSIRVVNTLEAGAIVGTATNNTGNEDNKTIAYVYTKGSYTASEENENAAGVRFSNAVTSSVASGSDNSFGLYFLNEGDYEVHFASYEDPENDGVFEYAGMIEADGEVGIDLMDISVMANTEVTIQLLLQVLLGL</sequence>
<keyword evidence="4" id="KW-1185">Reference proteome</keyword>
<dbReference type="InterPro" id="IPR025491">
    <property type="entry name" value="DUF4382"/>
</dbReference>
<dbReference type="PROSITE" id="PS51257">
    <property type="entry name" value="PROKAR_LIPOPROTEIN"/>
    <property type="match status" value="1"/>
</dbReference>
<dbReference type="Pfam" id="PF14321">
    <property type="entry name" value="DUF4382"/>
    <property type="match status" value="1"/>
</dbReference>
<evidence type="ECO:0000259" key="2">
    <source>
        <dbReference type="Pfam" id="PF14321"/>
    </source>
</evidence>
<organism evidence="3 4">
    <name type="scientific">Aequorivita soesokkakensis</name>
    <dbReference type="NCBI Taxonomy" id="1385699"/>
    <lineage>
        <taxon>Bacteria</taxon>
        <taxon>Pseudomonadati</taxon>
        <taxon>Bacteroidota</taxon>
        <taxon>Flavobacteriia</taxon>
        <taxon>Flavobacteriales</taxon>
        <taxon>Flavobacteriaceae</taxon>
        <taxon>Aequorivita</taxon>
    </lineage>
</organism>
<dbReference type="AlphaFoldDB" id="A0A1A9LD14"/>
<name>A0A1A9LD14_9FLAO</name>
<evidence type="ECO:0000256" key="1">
    <source>
        <dbReference type="SAM" id="SignalP"/>
    </source>
</evidence>
<reference evidence="3 4" key="1">
    <citation type="submission" date="2016-05" db="EMBL/GenBank/DDBJ databases">
        <title>Genome sequencing of Vitellibacter soesokkakensis RSSK-12.</title>
        <authorList>
            <person name="Thevarajoo S."/>
            <person name="Selvaratnam C."/>
            <person name="Goh K.M."/>
            <person name="Chan K.-G."/>
            <person name="Chong C.S."/>
        </authorList>
    </citation>
    <scope>NUCLEOTIDE SEQUENCE [LARGE SCALE GENOMIC DNA]</scope>
    <source>
        <strain evidence="3 4">RSSK-12</strain>
    </source>
</reference>
<feature type="chain" id="PRO_5008392084" description="DUF4382 domain-containing protein" evidence="1">
    <location>
        <begin position="23"/>
        <end position="318"/>
    </location>
</feature>
<evidence type="ECO:0000313" key="4">
    <source>
        <dbReference type="Proteomes" id="UP000077552"/>
    </source>
</evidence>
<feature type="domain" description="DUF4382" evidence="2">
    <location>
        <begin position="40"/>
        <end position="177"/>
    </location>
</feature>
<dbReference type="Proteomes" id="UP000077552">
    <property type="component" value="Unassembled WGS sequence"/>
</dbReference>
<dbReference type="RefSeq" id="WP_068762386.1">
    <property type="nucleotide sequence ID" value="NZ_LXIE01000030.1"/>
</dbReference>
<evidence type="ECO:0000313" key="3">
    <source>
        <dbReference type="EMBL" id="OAD90866.1"/>
    </source>
</evidence>
<keyword evidence="1" id="KW-0732">Signal</keyword>
<proteinExistence type="predicted"/>
<comment type="caution">
    <text evidence="3">The sequence shown here is derived from an EMBL/GenBank/DDBJ whole genome shotgun (WGS) entry which is preliminary data.</text>
</comment>
<protein>
    <recommendedName>
        <fullName evidence="2">DUF4382 domain-containing protein</fullName>
    </recommendedName>
</protein>
<feature type="signal peptide" evidence="1">
    <location>
        <begin position="1"/>
        <end position="22"/>
    </location>
</feature>
<dbReference type="OrthoDB" id="1415350at2"/>